<keyword evidence="3" id="KW-0238">DNA-binding</keyword>
<evidence type="ECO:0000313" key="7">
    <source>
        <dbReference type="EMBL" id="KAK1405358.1"/>
    </source>
</evidence>
<evidence type="ECO:0000259" key="6">
    <source>
        <dbReference type="PROSITE" id="PS50066"/>
    </source>
</evidence>
<evidence type="ECO:0000256" key="1">
    <source>
        <dbReference type="ARBA" id="ARBA00004123"/>
    </source>
</evidence>
<protein>
    <submittedName>
        <fullName evidence="7">MADS-box domain-containing protein</fullName>
    </submittedName>
</protein>
<sequence>MGRAKLNMELVKKEKARNTTFHVRKNSLKKKVYELSTLCGIKAMMIIYRPKQVTPHARTLEPEIFPENRDEVLELVNIYKGQPSEDRKKRTSLLSYFFQERARKAQQVLVRLRNTNAQSMYPTWDSRFSTYTEEDLGTIAAFLENNIENAKARLGQMKANNTNSNDMYCAYLQQQRMLIEKRNMNFEDKYVITSDPRQTEFMRMPVPMPMPIQQQEFPLIDHYQCQMIVRSGHGYVGDTSNIMHNAHPSQPLYNNTAMAETGDIMTYLNNLVIEPPNNYIEGRQPVAQHLMEYHPIRPGSTHHQMVRTSNQVDTHAQFYEDHKGET</sequence>
<feature type="domain" description="MADS-box" evidence="6">
    <location>
        <begin position="1"/>
        <end position="48"/>
    </location>
</feature>
<evidence type="ECO:0000313" key="8">
    <source>
        <dbReference type="Proteomes" id="UP001237642"/>
    </source>
</evidence>
<dbReference type="Pfam" id="PF00319">
    <property type="entry name" value="SRF-TF"/>
    <property type="match status" value="1"/>
</dbReference>
<dbReference type="GO" id="GO:0046983">
    <property type="term" value="F:protein dimerization activity"/>
    <property type="evidence" value="ECO:0007669"/>
    <property type="project" value="InterPro"/>
</dbReference>
<evidence type="ECO:0000256" key="5">
    <source>
        <dbReference type="ARBA" id="ARBA00023242"/>
    </source>
</evidence>
<evidence type="ECO:0000256" key="4">
    <source>
        <dbReference type="ARBA" id="ARBA00023163"/>
    </source>
</evidence>
<comment type="subcellular location">
    <subcellularLocation>
        <location evidence="1">Nucleus</location>
    </subcellularLocation>
</comment>
<organism evidence="7 8">
    <name type="scientific">Heracleum sosnowskyi</name>
    <dbReference type="NCBI Taxonomy" id="360622"/>
    <lineage>
        <taxon>Eukaryota</taxon>
        <taxon>Viridiplantae</taxon>
        <taxon>Streptophyta</taxon>
        <taxon>Embryophyta</taxon>
        <taxon>Tracheophyta</taxon>
        <taxon>Spermatophyta</taxon>
        <taxon>Magnoliopsida</taxon>
        <taxon>eudicotyledons</taxon>
        <taxon>Gunneridae</taxon>
        <taxon>Pentapetalae</taxon>
        <taxon>asterids</taxon>
        <taxon>campanulids</taxon>
        <taxon>Apiales</taxon>
        <taxon>Apiaceae</taxon>
        <taxon>Apioideae</taxon>
        <taxon>apioid superclade</taxon>
        <taxon>Tordylieae</taxon>
        <taxon>Tordyliinae</taxon>
        <taxon>Heracleum</taxon>
    </lineage>
</organism>
<keyword evidence="2" id="KW-0805">Transcription regulation</keyword>
<dbReference type="PROSITE" id="PS50066">
    <property type="entry name" value="MADS_BOX_2"/>
    <property type="match status" value="1"/>
</dbReference>
<dbReference type="GO" id="GO:0045944">
    <property type="term" value="P:positive regulation of transcription by RNA polymerase II"/>
    <property type="evidence" value="ECO:0007669"/>
    <property type="project" value="InterPro"/>
</dbReference>
<accession>A0AAD8JLB5</accession>
<evidence type="ECO:0000256" key="2">
    <source>
        <dbReference type="ARBA" id="ARBA00023015"/>
    </source>
</evidence>
<dbReference type="EMBL" id="JAUIZM010000001">
    <property type="protein sequence ID" value="KAK1405358.1"/>
    <property type="molecule type" value="Genomic_DNA"/>
</dbReference>
<gene>
    <name evidence="7" type="ORF">POM88_004963</name>
</gene>
<evidence type="ECO:0000256" key="3">
    <source>
        <dbReference type="ARBA" id="ARBA00023125"/>
    </source>
</evidence>
<dbReference type="GO" id="GO:0000981">
    <property type="term" value="F:DNA-binding transcription factor activity, RNA polymerase II-specific"/>
    <property type="evidence" value="ECO:0007669"/>
    <property type="project" value="InterPro"/>
</dbReference>
<name>A0AAD8JLB5_9APIA</name>
<dbReference type="InterPro" id="IPR033897">
    <property type="entry name" value="SRF-like_MADS-box"/>
</dbReference>
<dbReference type="InterPro" id="IPR002100">
    <property type="entry name" value="TF_MADSbox"/>
</dbReference>
<dbReference type="GO" id="GO:0000987">
    <property type="term" value="F:cis-regulatory region sequence-specific DNA binding"/>
    <property type="evidence" value="ECO:0007669"/>
    <property type="project" value="InterPro"/>
</dbReference>
<comment type="caution">
    <text evidence="7">The sequence shown here is derived from an EMBL/GenBank/DDBJ whole genome shotgun (WGS) entry which is preliminary data.</text>
</comment>
<dbReference type="InterPro" id="IPR036879">
    <property type="entry name" value="TF_MADSbox_sf"/>
</dbReference>
<keyword evidence="5" id="KW-0539">Nucleus</keyword>
<dbReference type="AlphaFoldDB" id="A0AAD8JLB5"/>
<keyword evidence="4" id="KW-0804">Transcription</keyword>
<dbReference type="SMART" id="SM00432">
    <property type="entry name" value="MADS"/>
    <property type="match status" value="1"/>
</dbReference>
<reference evidence="7" key="1">
    <citation type="submission" date="2023-02" db="EMBL/GenBank/DDBJ databases">
        <title>Genome of toxic invasive species Heracleum sosnowskyi carries increased number of genes despite the absence of recent whole-genome duplications.</title>
        <authorList>
            <person name="Schelkunov M."/>
            <person name="Shtratnikova V."/>
            <person name="Makarenko M."/>
            <person name="Klepikova A."/>
            <person name="Omelchenko D."/>
            <person name="Novikova G."/>
            <person name="Obukhova E."/>
            <person name="Bogdanov V."/>
            <person name="Penin A."/>
            <person name="Logacheva M."/>
        </authorList>
    </citation>
    <scope>NUCLEOTIDE SEQUENCE</scope>
    <source>
        <strain evidence="7">Hsosn_3</strain>
        <tissue evidence="7">Leaf</tissue>
    </source>
</reference>
<dbReference type="GO" id="GO:0005634">
    <property type="term" value="C:nucleus"/>
    <property type="evidence" value="ECO:0007669"/>
    <property type="project" value="UniProtKB-SubCell"/>
</dbReference>
<keyword evidence="8" id="KW-1185">Reference proteome</keyword>
<reference evidence="7" key="2">
    <citation type="submission" date="2023-05" db="EMBL/GenBank/DDBJ databases">
        <authorList>
            <person name="Schelkunov M.I."/>
        </authorList>
    </citation>
    <scope>NUCLEOTIDE SEQUENCE</scope>
    <source>
        <strain evidence="7">Hsosn_3</strain>
        <tissue evidence="7">Leaf</tissue>
    </source>
</reference>
<dbReference type="Gene3D" id="3.40.1810.10">
    <property type="entry name" value="Transcription factor, MADS-box"/>
    <property type="match status" value="1"/>
</dbReference>
<dbReference type="Proteomes" id="UP001237642">
    <property type="component" value="Unassembled WGS sequence"/>
</dbReference>
<dbReference type="CDD" id="cd00266">
    <property type="entry name" value="MADS_SRF_like"/>
    <property type="match status" value="1"/>
</dbReference>
<dbReference type="SUPFAM" id="SSF55455">
    <property type="entry name" value="SRF-like"/>
    <property type="match status" value="1"/>
</dbReference>
<proteinExistence type="predicted"/>